<name>A0A2Z7CGE3_9LAMI</name>
<dbReference type="Gene3D" id="3.90.1150.10">
    <property type="entry name" value="Aspartate Aminotransferase, domain 1"/>
    <property type="match status" value="1"/>
</dbReference>
<dbReference type="Gene3D" id="2.10.25.30">
    <property type="entry name" value="EGF-like, alliinase"/>
    <property type="match status" value="1"/>
</dbReference>
<dbReference type="AlphaFoldDB" id="A0A2Z7CGE3"/>
<feature type="transmembrane region" description="Helical" evidence="5">
    <location>
        <begin position="7"/>
        <end position="24"/>
    </location>
</feature>
<protein>
    <submittedName>
        <fullName evidence="7">Alliin lyase</fullName>
    </submittedName>
</protein>
<organism evidence="7 8">
    <name type="scientific">Dorcoceras hygrometricum</name>
    <dbReference type="NCBI Taxonomy" id="472368"/>
    <lineage>
        <taxon>Eukaryota</taxon>
        <taxon>Viridiplantae</taxon>
        <taxon>Streptophyta</taxon>
        <taxon>Embryophyta</taxon>
        <taxon>Tracheophyta</taxon>
        <taxon>Spermatophyta</taxon>
        <taxon>Magnoliopsida</taxon>
        <taxon>eudicotyledons</taxon>
        <taxon>Gunneridae</taxon>
        <taxon>Pentapetalae</taxon>
        <taxon>asterids</taxon>
        <taxon>lamiids</taxon>
        <taxon>Lamiales</taxon>
        <taxon>Gesneriaceae</taxon>
        <taxon>Didymocarpoideae</taxon>
        <taxon>Trichosporeae</taxon>
        <taxon>Loxocarpinae</taxon>
        <taxon>Dorcoceras</taxon>
    </lineage>
</organism>
<evidence type="ECO:0000256" key="1">
    <source>
        <dbReference type="ARBA" id="ARBA00001933"/>
    </source>
</evidence>
<accession>A0A2Z7CGE3</accession>
<dbReference type="PANTHER" id="PTHR43795:SF22">
    <property type="entry name" value="TRYPTOPHAN AMINOTRANSFERASE-RELATED PROTEIN 2"/>
    <property type="match status" value="1"/>
</dbReference>
<dbReference type="InterPro" id="IPR050478">
    <property type="entry name" value="Ethylene_sulfur-biosynth"/>
</dbReference>
<dbReference type="InterPro" id="IPR015421">
    <property type="entry name" value="PyrdxlP-dep_Trfase_major"/>
</dbReference>
<evidence type="ECO:0000256" key="2">
    <source>
        <dbReference type="ARBA" id="ARBA00006312"/>
    </source>
</evidence>
<dbReference type="GO" id="GO:0016846">
    <property type="term" value="F:carbon-sulfur lyase activity"/>
    <property type="evidence" value="ECO:0007669"/>
    <property type="project" value="InterPro"/>
</dbReference>
<dbReference type="GO" id="GO:0008483">
    <property type="term" value="F:transaminase activity"/>
    <property type="evidence" value="ECO:0007669"/>
    <property type="project" value="UniProtKB-KW"/>
</dbReference>
<dbReference type="Gene3D" id="3.40.640.10">
    <property type="entry name" value="Type I PLP-dependent aspartate aminotransferase-like (Major domain)"/>
    <property type="match status" value="1"/>
</dbReference>
<dbReference type="Pfam" id="PF04864">
    <property type="entry name" value="Alliinase_C"/>
    <property type="match status" value="1"/>
</dbReference>
<dbReference type="InterPro" id="IPR015424">
    <property type="entry name" value="PyrdxlP-dep_Trfase"/>
</dbReference>
<feature type="domain" description="Alliinase C-terminal" evidence="6">
    <location>
        <begin position="76"/>
        <end position="439"/>
    </location>
</feature>
<keyword evidence="4" id="KW-0663">Pyridoxal phosphate</keyword>
<dbReference type="InterPro" id="IPR006948">
    <property type="entry name" value="Alliinase_C"/>
</dbReference>
<keyword evidence="5" id="KW-0472">Membrane</keyword>
<dbReference type="CDD" id="cd00609">
    <property type="entry name" value="AAT_like"/>
    <property type="match status" value="1"/>
</dbReference>
<dbReference type="InterPro" id="IPR015422">
    <property type="entry name" value="PyrdxlP-dep_Trfase_small"/>
</dbReference>
<evidence type="ECO:0000313" key="7">
    <source>
        <dbReference type="EMBL" id="KZV45713.1"/>
    </source>
</evidence>
<evidence type="ECO:0000256" key="5">
    <source>
        <dbReference type="SAM" id="Phobius"/>
    </source>
</evidence>
<dbReference type="SUPFAM" id="SSF53383">
    <property type="entry name" value="PLP-dependent transferases"/>
    <property type="match status" value="1"/>
</dbReference>
<proteinExistence type="inferred from homology"/>
<reference evidence="7 8" key="1">
    <citation type="journal article" date="2015" name="Proc. Natl. Acad. Sci. U.S.A.">
        <title>The resurrection genome of Boea hygrometrica: A blueprint for survival of dehydration.</title>
        <authorList>
            <person name="Xiao L."/>
            <person name="Yang G."/>
            <person name="Zhang L."/>
            <person name="Yang X."/>
            <person name="Zhao S."/>
            <person name="Ji Z."/>
            <person name="Zhou Q."/>
            <person name="Hu M."/>
            <person name="Wang Y."/>
            <person name="Chen M."/>
            <person name="Xu Y."/>
            <person name="Jin H."/>
            <person name="Xiao X."/>
            <person name="Hu G."/>
            <person name="Bao F."/>
            <person name="Hu Y."/>
            <person name="Wan P."/>
            <person name="Li L."/>
            <person name="Deng X."/>
            <person name="Kuang T."/>
            <person name="Xiang C."/>
            <person name="Zhu J.K."/>
            <person name="Oliver M.J."/>
            <person name="He Y."/>
        </authorList>
    </citation>
    <scope>NUCLEOTIDE SEQUENCE [LARGE SCALE GENOMIC DNA]</scope>
    <source>
        <strain evidence="8">cv. XS01</strain>
    </source>
</reference>
<gene>
    <name evidence="7" type="ORF">F511_26739</name>
</gene>
<dbReference type="Proteomes" id="UP000250235">
    <property type="component" value="Unassembled WGS sequence"/>
</dbReference>
<keyword evidence="7" id="KW-0456">Lyase</keyword>
<evidence type="ECO:0000256" key="4">
    <source>
        <dbReference type="ARBA" id="ARBA00022898"/>
    </source>
</evidence>
<evidence type="ECO:0000259" key="6">
    <source>
        <dbReference type="Pfam" id="PF04864"/>
    </source>
</evidence>
<dbReference type="OrthoDB" id="2020362at2759"/>
<dbReference type="InterPro" id="IPR037029">
    <property type="entry name" value="Alliinase_N_sf"/>
</dbReference>
<evidence type="ECO:0000256" key="3">
    <source>
        <dbReference type="ARBA" id="ARBA00022576"/>
    </source>
</evidence>
<dbReference type="PANTHER" id="PTHR43795">
    <property type="entry name" value="BIFUNCTIONAL ASPARTATE AMINOTRANSFERASE AND GLUTAMATE/ASPARTATE-PREPHENATE AMINOTRANSFERASE-RELATED"/>
    <property type="match status" value="1"/>
</dbReference>
<keyword evidence="8" id="KW-1185">Reference proteome</keyword>
<keyword evidence="5" id="KW-1133">Transmembrane helix</keyword>
<dbReference type="GO" id="GO:0006520">
    <property type="term" value="P:amino acid metabolic process"/>
    <property type="evidence" value="ECO:0007669"/>
    <property type="project" value="TreeGrafter"/>
</dbReference>
<keyword evidence="3" id="KW-0032">Aminotransferase</keyword>
<comment type="cofactor">
    <cofactor evidence="1">
        <name>pyridoxal 5'-phosphate</name>
        <dbReference type="ChEBI" id="CHEBI:597326"/>
    </cofactor>
</comment>
<evidence type="ECO:0000313" key="8">
    <source>
        <dbReference type="Proteomes" id="UP000250235"/>
    </source>
</evidence>
<sequence length="442" mass="49558">MELKARIMGHLLVVSLALNLGFVYRDYSIGKHRQAEDYLGNENECKNSCRVAKRDAHYVEKAVLEDRSSALDDEVIDLDLGDPTMYEKYWKQMGDKTTVVIPGWRFISYFSDVKNICFFLESELADAIVRLHKLVGNAVTQGRSIVVGTGSTQLIQALFYATSPANSSEPVSVVSAAPYYSAYPSFANYLKSGLYEWGGNAHKFKGNKPYIEIVTSPNNPDGSLREAVVKNKQAGILIHDLAYYWPQYTSISSPADHDIMLFTVSKCTGHAGTRLGWALIKDEEIAKKMTEFMVINTIGASKESQVRGAKILQAVADSHENNRGSTKSEESNSFFEHSFNLMAHRWKILSNAVNQGNIFSLPQFPSGECSFSRRTFATQPAFAWLKCEGEIDDCERFLRKHKIISKGGNYFGDSPKYTRISVLPRHHVFENLVHRLSTISSS</sequence>
<comment type="similarity">
    <text evidence="2">Belongs to the alliinase family.</text>
</comment>
<dbReference type="EMBL" id="KQ996029">
    <property type="protein sequence ID" value="KZV45713.1"/>
    <property type="molecule type" value="Genomic_DNA"/>
</dbReference>
<keyword evidence="3" id="KW-0808">Transferase</keyword>
<keyword evidence="5" id="KW-0812">Transmembrane</keyword>